<evidence type="ECO:0000313" key="2">
    <source>
        <dbReference type="EMBL" id="EDR23528.1"/>
    </source>
</evidence>
<dbReference type="Proteomes" id="UP000008076">
    <property type="component" value="Unassembled WGS sequence"/>
</dbReference>
<name>B0EPM0_ENTDS</name>
<dbReference type="AlphaFoldDB" id="B0EPM0"/>
<dbReference type="RefSeq" id="XP_001740076.1">
    <property type="nucleotide sequence ID" value="XM_001740024.1"/>
</dbReference>
<dbReference type="GeneID" id="5885230"/>
<evidence type="ECO:0000313" key="3">
    <source>
        <dbReference type="Proteomes" id="UP000008076"/>
    </source>
</evidence>
<sequence>MQLVHVQFLCFQYQEIIILHILNLSIIVHVIIMKYTNKYILIHCQHIYISLKSTNLKICFNSGFTDVTSCMSDESINILYMSRKIVKNESTNQAKFNIYRKKEPYQRIEFSLTIEQSNEGITLIK</sequence>
<dbReference type="EMBL" id="DS550292">
    <property type="protein sequence ID" value="EDR23528.1"/>
    <property type="molecule type" value="Genomic_DNA"/>
</dbReference>
<reference evidence="3" key="1">
    <citation type="submission" date="2007-12" db="EMBL/GenBank/DDBJ databases">
        <title>Annotation of Entamoeba dispar SAW760.</title>
        <authorList>
            <person name="Lorenzi H."/>
            <person name="Inman J."/>
            <person name="Schobel S."/>
            <person name="Amedeo P."/>
            <person name="Caler E."/>
        </authorList>
    </citation>
    <scope>NUCLEOTIDE SEQUENCE [LARGE SCALE GENOMIC DNA]</scope>
    <source>
        <strain evidence="3">ATCC PRA-260 / SAW760</strain>
    </source>
</reference>
<evidence type="ECO:0000256" key="1">
    <source>
        <dbReference type="SAM" id="Phobius"/>
    </source>
</evidence>
<keyword evidence="1" id="KW-0472">Membrane</keyword>
<protein>
    <recommendedName>
        <fullName evidence="4">Transmembrane protein</fullName>
    </recommendedName>
</protein>
<accession>B0EPM0</accession>
<evidence type="ECO:0008006" key="4">
    <source>
        <dbReference type="Google" id="ProtNLM"/>
    </source>
</evidence>
<keyword evidence="3" id="KW-1185">Reference proteome</keyword>
<dbReference type="VEuPathDB" id="AmoebaDB:EDI_346520"/>
<keyword evidence="1" id="KW-0812">Transmembrane</keyword>
<organism evidence="3">
    <name type="scientific">Entamoeba dispar (strain ATCC PRA-260 / SAW760)</name>
    <dbReference type="NCBI Taxonomy" id="370354"/>
    <lineage>
        <taxon>Eukaryota</taxon>
        <taxon>Amoebozoa</taxon>
        <taxon>Evosea</taxon>
        <taxon>Archamoebae</taxon>
        <taxon>Mastigamoebida</taxon>
        <taxon>Entamoebidae</taxon>
        <taxon>Entamoeba</taxon>
    </lineage>
</organism>
<proteinExistence type="predicted"/>
<dbReference type="KEGG" id="edi:EDI_346520"/>
<feature type="transmembrane region" description="Helical" evidence="1">
    <location>
        <begin position="12"/>
        <end position="32"/>
    </location>
</feature>
<gene>
    <name evidence="2" type="ORF">EDI_346520</name>
</gene>
<keyword evidence="1" id="KW-1133">Transmembrane helix</keyword>